<accession>A0A7X6BAW1</accession>
<dbReference type="AlphaFoldDB" id="A0A7X6BAW1"/>
<dbReference type="Pfam" id="PF09339">
    <property type="entry name" value="HTH_IclR"/>
    <property type="match status" value="1"/>
</dbReference>
<dbReference type="SUPFAM" id="SSF46785">
    <property type="entry name" value="Winged helix' DNA-binding domain"/>
    <property type="match status" value="1"/>
</dbReference>
<dbReference type="PANTHER" id="PTHR30136:SF7">
    <property type="entry name" value="HTH-TYPE TRANSCRIPTIONAL REGULATOR KDGR-RELATED"/>
    <property type="match status" value="1"/>
</dbReference>
<evidence type="ECO:0000259" key="5">
    <source>
        <dbReference type="PROSITE" id="PS51078"/>
    </source>
</evidence>
<evidence type="ECO:0000256" key="3">
    <source>
        <dbReference type="ARBA" id="ARBA00023163"/>
    </source>
</evidence>
<evidence type="ECO:0000259" key="4">
    <source>
        <dbReference type="PROSITE" id="PS51077"/>
    </source>
</evidence>
<dbReference type="PROSITE" id="PS51078">
    <property type="entry name" value="ICLR_ED"/>
    <property type="match status" value="1"/>
</dbReference>
<dbReference type="RefSeq" id="WP_342449828.1">
    <property type="nucleotide sequence ID" value="NZ_BAAADY010000039.1"/>
</dbReference>
<dbReference type="PANTHER" id="PTHR30136">
    <property type="entry name" value="HELIX-TURN-HELIX TRANSCRIPTIONAL REGULATOR, ICLR FAMILY"/>
    <property type="match status" value="1"/>
</dbReference>
<keyword evidence="3" id="KW-0804">Transcription</keyword>
<name>A0A7X6BAW1_9SPHN</name>
<protein>
    <submittedName>
        <fullName evidence="6">DNA-binding IclR family transcriptional regulator</fullName>
    </submittedName>
</protein>
<keyword evidence="1" id="KW-0805">Transcription regulation</keyword>
<dbReference type="InterPro" id="IPR014757">
    <property type="entry name" value="Tscrpt_reg_IclR_C"/>
</dbReference>
<dbReference type="SMART" id="SM00346">
    <property type="entry name" value="HTH_ICLR"/>
    <property type="match status" value="1"/>
</dbReference>
<keyword evidence="7" id="KW-1185">Reference proteome</keyword>
<evidence type="ECO:0000313" key="6">
    <source>
        <dbReference type="EMBL" id="NJB96379.1"/>
    </source>
</evidence>
<sequence>MTPLVALVSLTVMSDNAPTAPADKSPAYAAPALEKAIDVIELLGSEPQGLTISEIAQRLGRSISELFRIIVVLDRRGWLHKDGASDRYRVTYRVLEIAHRATPAQELTHVATPLMHSLAAATVQSCHLVVVNGTRGLIVARQESPGQTGFAVRLGTEIDLLTSCSGHVLLSAMDEERRAALYPKGLPKGLAEQLQAVRAKGYESIPSARMAGVSDMSCPIFGFDGHVVAALTIPFLAAIDDAPHVSQEEALALLRTTATAISSALGWFDRGEAPVVPSLSVASPVRRRRARIGEG</sequence>
<organism evidence="6 7">
    <name type="scientific">Sphingomonas trueperi</name>
    <dbReference type="NCBI Taxonomy" id="53317"/>
    <lineage>
        <taxon>Bacteria</taxon>
        <taxon>Pseudomonadati</taxon>
        <taxon>Pseudomonadota</taxon>
        <taxon>Alphaproteobacteria</taxon>
        <taxon>Sphingomonadales</taxon>
        <taxon>Sphingomonadaceae</taxon>
        <taxon>Sphingomonas</taxon>
    </lineage>
</organism>
<dbReference type="Proteomes" id="UP000531251">
    <property type="component" value="Unassembled WGS sequence"/>
</dbReference>
<dbReference type="GO" id="GO:0045892">
    <property type="term" value="P:negative regulation of DNA-templated transcription"/>
    <property type="evidence" value="ECO:0007669"/>
    <property type="project" value="TreeGrafter"/>
</dbReference>
<dbReference type="InterPro" id="IPR050707">
    <property type="entry name" value="HTH_MetabolicPath_Reg"/>
</dbReference>
<reference evidence="6 7" key="1">
    <citation type="submission" date="2020-03" db="EMBL/GenBank/DDBJ databases">
        <title>Genomic Encyclopedia of Type Strains, Phase IV (KMG-IV): sequencing the most valuable type-strain genomes for metagenomic binning, comparative biology and taxonomic classification.</title>
        <authorList>
            <person name="Goeker M."/>
        </authorList>
    </citation>
    <scope>NUCLEOTIDE SEQUENCE [LARGE SCALE GENOMIC DNA]</scope>
    <source>
        <strain evidence="6 7">DSM 7225</strain>
    </source>
</reference>
<dbReference type="InterPro" id="IPR036388">
    <property type="entry name" value="WH-like_DNA-bd_sf"/>
</dbReference>
<dbReference type="PROSITE" id="PS51077">
    <property type="entry name" value="HTH_ICLR"/>
    <property type="match status" value="1"/>
</dbReference>
<evidence type="ECO:0000256" key="2">
    <source>
        <dbReference type="ARBA" id="ARBA00023125"/>
    </source>
</evidence>
<feature type="domain" description="HTH iclR-type" evidence="4">
    <location>
        <begin position="30"/>
        <end position="92"/>
    </location>
</feature>
<evidence type="ECO:0000256" key="1">
    <source>
        <dbReference type="ARBA" id="ARBA00023015"/>
    </source>
</evidence>
<dbReference type="GO" id="GO:0003700">
    <property type="term" value="F:DNA-binding transcription factor activity"/>
    <property type="evidence" value="ECO:0007669"/>
    <property type="project" value="TreeGrafter"/>
</dbReference>
<proteinExistence type="predicted"/>
<feature type="domain" description="IclR-ED" evidence="5">
    <location>
        <begin position="93"/>
        <end position="267"/>
    </location>
</feature>
<dbReference type="Gene3D" id="1.10.10.10">
    <property type="entry name" value="Winged helix-like DNA-binding domain superfamily/Winged helix DNA-binding domain"/>
    <property type="match status" value="1"/>
</dbReference>
<dbReference type="EMBL" id="JAATJB010000002">
    <property type="protein sequence ID" value="NJB96379.1"/>
    <property type="molecule type" value="Genomic_DNA"/>
</dbReference>
<dbReference type="GO" id="GO:0003677">
    <property type="term" value="F:DNA binding"/>
    <property type="evidence" value="ECO:0007669"/>
    <property type="project" value="UniProtKB-KW"/>
</dbReference>
<dbReference type="Pfam" id="PF01614">
    <property type="entry name" value="IclR_C"/>
    <property type="match status" value="1"/>
</dbReference>
<dbReference type="InterPro" id="IPR036390">
    <property type="entry name" value="WH_DNA-bd_sf"/>
</dbReference>
<dbReference type="SUPFAM" id="SSF55781">
    <property type="entry name" value="GAF domain-like"/>
    <property type="match status" value="1"/>
</dbReference>
<keyword evidence="2 6" id="KW-0238">DNA-binding</keyword>
<comment type="caution">
    <text evidence="6">The sequence shown here is derived from an EMBL/GenBank/DDBJ whole genome shotgun (WGS) entry which is preliminary data.</text>
</comment>
<evidence type="ECO:0000313" key="7">
    <source>
        <dbReference type="Proteomes" id="UP000531251"/>
    </source>
</evidence>
<dbReference type="InterPro" id="IPR029016">
    <property type="entry name" value="GAF-like_dom_sf"/>
</dbReference>
<dbReference type="InterPro" id="IPR005471">
    <property type="entry name" value="Tscrpt_reg_IclR_N"/>
</dbReference>
<gene>
    <name evidence="6" type="ORF">GGR89_000679</name>
</gene>
<dbReference type="Gene3D" id="3.30.450.40">
    <property type="match status" value="1"/>
</dbReference>